<comment type="caution">
    <text evidence="2">The sequence shown here is derived from an EMBL/GenBank/DDBJ whole genome shotgun (WGS) entry which is preliminary data.</text>
</comment>
<organism evidence="2 3">
    <name type="scientific">Hondaea fermentalgiana</name>
    <dbReference type="NCBI Taxonomy" id="2315210"/>
    <lineage>
        <taxon>Eukaryota</taxon>
        <taxon>Sar</taxon>
        <taxon>Stramenopiles</taxon>
        <taxon>Bigyra</taxon>
        <taxon>Labyrinthulomycetes</taxon>
        <taxon>Thraustochytrida</taxon>
        <taxon>Thraustochytriidae</taxon>
        <taxon>Hondaea</taxon>
    </lineage>
</organism>
<keyword evidence="1" id="KW-0472">Membrane</keyword>
<dbReference type="AlphaFoldDB" id="A0A2R5G3M9"/>
<evidence type="ECO:0000313" key="3">
    <source>
        <dbReference type="Proteomes" id="UP000241890"/>
    </source>
</evidence>
<feature type="transmembrane region" description="Helical" evidence="1">
    <location>
        <begin position="221"/>
        <end position="245"/>
    </location>
</feature>
<feature type="transmembrane region" description="Helical" evidence="1">
    <location>
        <begin position="58"/>
        <end position="78"/>
    </location>
</feature>
<keyword evidence="1" id="KW-1133">Transmembrane helix</keyword>
<evidence type="ECO:0008006" key="4">
    <source>
        <dbReference type="Google" id="ProtNLM"/>
    </source>
</evidence>
<feature type="transmembrane region" description="Helical" evidence="1">
    <location>
        <begin position="319"/>
        <end position="345"/>
    </location>
</feature>
<dbReference type="EMBL" id="BEYU01000009">
    <property type="protein sequence ID" value="GBG24929.1"/>
    <property type="molecule type" value="Genomic_DNA"/>
</dbReference>
<reference evidence="2 3" key="1">
    <citation type="submission" date="2017-12" db="EMBL/GenBank/DDBJ databases">
        <title>Sequencing, de novo assembly and annotation of complete genome of a new Thraustochytrid species, strain FCC1311.</title>
        <authorList>
            <person name="Sedici K."/>
            <person name="Godart F."/>
            <person name="Aiese Cigliano R."/>
            <person name="Sanseverino W."/>
            <person name="Barakat M."/>
            <person name="Ortet P."/>
            <person name="Marechal E."/>
            <person name="Cagnac O."/>
            <person name="Amato A."/>
        </authorList>
    </citation>
    <scope>NUCLEOTIDE SEQUENCE [LARGE SCALE GENOMIC DNA]</scope>
</reference>
<sequence>MYVHNDSVAPTVVTADFDDTPEARYVEQEKFMDAYRRQSTLLKFTPSGGSQCQQSSKLIMWILFVCTCAVVALVTRGFSEIMAAYDEEILATEPFVAWKDTSRNSVSDLALNATYTALIANGTDSTTLCDVPFFLDGESNDLLIETLDYADYLCSVFFIAGAIAASIYLCTKCCVTVGLTKKPYQNEGNKGDAPVLHEVKVGGFLETKAERRVRIFLRGETLGYMLAQGVQDVPLFTFALTYYFLRTSTRGSKCAICVADGELCSPDTVDELDFSVKLAMGAVVVSLFWNAILLAERWIEFVKFKKQKRHGYYNPRKYFLIALVFFIVYVITILSPMAMTIHYYLGPFMPALPSTQLIHILGVVGLCFWGAAVIFINLVAGIDPGEILSCPVLCCEISEFVCESSSCVCCSVCC</sequence>
<protein>
    <recommendedName>
        <fullName evidence="4">Transmembrane protein</fullName>
    </recommendedName>
</protein>
<proteinExistence type="predicted"/>
<keyword evidence="3" id="KW-1185">Reference proteome</keyword>
<dbReference type="InParanoid" id="A0A2R5G3M9"/>
<gene>
    <name evidence="2" type="ORF">FCC1311_011462</name>
</gene>
<evidence type="ECO:0000313" key="2">
    <source>
        <dbReference type="EMBL" id="GBG24929.1"/>
    </source>
</evidence>
<name>A0A2R5G3M9_9STRA</name>
<dbReference type="Proteomes" id="UP000241890">
    <property type="component" value="Unassembled WGS sequence"/>
</dbReference>
<feature type="transmembrane region" description="Helical" evidence="1">
    <location>
        <begin position="149"/>
        <end position="171"/>
    </location>
</feature>
<keyword evidence="1" id="KW-0812">Transmembrane</keyword>
<accession>A0A2R5G3M9</accession>
<feature type="transmembrane region" description="Helical" evidence="1">
    <location>
        <begin position="278"/>
        <end position="299"/>
    </location>
</feature>
<evidence type="ECO:0000256" key="1">
    <source>
        <dbReference type="SAM" id="Phobius"/>
    </source>
</evidence>
<feature type="transmembrane region" description="Helical" evidence="1">
    <location>
        <begin position="357"/>
        <end position="379"/>
    </location>
</feature>